<dbReference type="EMBL" id="JAOQJE010000018">
    <property type="protein sequence ID" value="MCU6790208.1"/>
    <property type="molecule type" value="Genomic_DNA"/>
</dbReference>
<gene>
    <name evidence="1" type="ORF">OCV66_14075</name>
</gene>
<comment type="caution">
    <text evidence="1">The sequence shown here is derived from an EMBL/GenBank/DDBJ whole genome shotgun (WGS) entry which is preliminary data.</text>
</comment>
<evidence type="ECO:0000313" key="1">
    <source>
        <dbReference type="EMBL" id="MCU6790208.1"/>
    </source>
</evidence>
<keyword evidence="2" id="KW-1185">Reference proteome</keyword>
<organism evidence="1 2">
    <name type="scientific">Agathobaculum ammoniilyticum</name>
    <dbReference type="NCBI Taxonomy" id="2981778"/>
    <lineage>
        <taxon>Bacteria</taxon>
        <taxon>Bacillati</taxon>
        <taxon>Bacillota</taxon>
        <taxon>Clostridia</taxon>
        <taxon>Eubacteriales</taxon>
        <taxon>Butyricicoccaceae</taxon>
        <taxon>Agathobaculum</taxon>
    </lineage>
</organism>
<sequence length="79" mass="8558">MANLMLYAKGKGDTCFGAVDMANGAFPVPLMHATLVPEAKLDILKQRASLLHRMHPDTVFQIRYAGAPKVLYQAGGEAE</sequence>
<reference evidence="1 2" key="1">
    <citation type="journal article" date="2021" name="ISME Commun">
        <title>Automated analysis of genomic sequences facilitates high-throughput and comprehensive description of bacteria.</title>
        <authorList>
            <person name="Hitch T.C.A."/>
        </authorList>
    </citation>
    <scope>NUCLEOTIDE SEQUENCE [LARGE SCALE GENOMIC DNA]</scope>
    <source>
        <strain evidence="1 2">Sanger_34</strain>
    </source>
</reference>
<name>A0ABT2U6G0_9FIRM</name>
<dbReference type="RefSeq" id="WP_147574543.1">
    <property type="nucleotide sequence ID" value="NZ_JAOQJE010000018.1"/>
</dbReference>
<proteinExistence type="predicted"/>
<dbReference type="Proteomes" id="UP001652397">
    <property type="component" value="Unassembled WGS sequence"/>
</dbReference>
<protein>
    <submittedName>
        <fullName evidence="1">Uncharacterized protein</fullName>
    </submittedName>
</protein>
<evidence type="ECO:0000313" key="2">
    <source>
        <dbReference type="Proteomes" id="UP001652397"/>
    </source>
</evidence>
<accession>A0ABT2U6G0</accession>